<dbReference type="Ensembl" id="ENSFTIT00000006313.1">
    <property type="protein sequence ID" value="ENSFTIP00000006032.1"/>
    <property type="gene ID" value="ENSFTIG00000004165.1"/>
</dbReference>
<dbReference type="InterPro" id="IPR008733">
    <property type="entry name" value="PEX11"/>
</dbReference>
<comment type="subcellular location">
    <subcellularLocation>
        <location evidence="4">Peroxisome membrane</location>
    </subcellularLocation>
</comment>
<evidence type="ECO:0000256" key="6">
    <source>
        <dbReference type="SAM" id="Phobius"/>
    </source>
</evidence>
<keyword evidence="2 6" id="KW-0472">Membrane</keyword>
<feature type="compositionally biased region" description="Low complexity" evidence="5">
    <location>
        <begin position="42"/>
        <end position="55"/>
    </location>
</feature>
<feature type="region of interest" description="Disordered" evidence="5">
    <location>
        <begin position="37"/>
        <end position="70"/>
    </location>
</feature>
<dbReference type="GO" id="GO:0016559">
    <property type="term" value="P:peroxisome fission"/>
    <property type="evidence" value="ECO:0007669"/>
    <property type="project" value="InterPro"/>
</dbReference>
<evidence type="ECO:0000313" key="7">
    <source>
        <dbReference type="Ensembl" id="ENSFTIP00000006032.1"/>
    </source>
</evidence>
<evidence type="ECO:0000256" key="1">
    <source>
        <dbReference type="ARBA" id="ARBA00022593"/>
    </source>
</evidence>
<keyword evidence="6" id="KW-0812">Transmembrane</keyword>
<evidence type="ECO:0000256" key="4">
    <source>
        <dbReference type="ARBA" id="ARBA00046271"/>
    </source>
</evidence>
<sequence>MKPQQLIRKAGGVSGSSELYSQATACFRGSPLCAGPAPLPPRTAAAGPGRAAPAPERNRRRPLPVSCARGAPLAGTPAPLLTVAVATARRGPGGSAHRSGGFPRGAGPGRGGPCTPPARLPHTSRGCCPSAAAMEGFVDFTNRSQGRDQLFRATQYTCMLLSYLIEHKAGKEKLVMKLKQLESSMSSGRKMFRLGNMVHALVAARRTTQLPDAVPRFCLTASNLTRAIYFVCDAVLWFKSVGLQPDIDKAKWRNWATKCYYFSLLMNLARDWYEISWRLEQAVQEEKIKENSFWDKHSQERNCAKCDSLHGFLLLLFQILKRHPPLLLDLVKNLCDLSGPLDTLGIYKTNPGVIGFCGVISSLVGILMLASPHLKLKQ</sequence>
<dbReference type="OMA" id="FWDKHSQ"/>
<keyword evidence="3" id="KW-0576">Peroxisome</keyword>
<protein>
    <submittedName>
        <fullName evidence="7">Peroxisomal biogenesis factor 11 alpha</fullName>
    </submittedName>
</protein>
<proteinExistence type="predicted"/>
<dbReference type="PANTHER" id="PTHR12652:SF22">
    <property type="entry name" value="PEROXISOMAL MEMBRANE PROTEIN 11A"/>
    <property type="match status" value="1"/>
</dbReference>
<dbReference type="Pfam" id="PF05648">
    <property type="entry name" value="PEX11"/>
    <property type="match status" value="1"/>
</dbReference>
<accession>A0A8C4U3Q9</accession>
<dbReference type="AlphaFoldDB" id="A0A8C4U3Q9"/>
<feature type="region of interest" description="Disordered" evidence="5">
    <location>
        <begin position="90"/>
        <end position="122"/>
    </location>
</feature>
<reference evidence="7" key="1">
    <citation type="submission" date="2025-08" db="UniProtKB">
        <authorList>
            <consortium name="Ensembl"/>
        </authorList>
    </citation>
    <scope>IDENTIFICATION</scope>
</reference>
<evidence type="ECO:0000256" key="2">
    <source>
        <dbReference type="ARBA" id="ARBA00023136"/>
    </source>
</evidence>
<dbReference type="OrthoDB" id="411017at2759"/>
<reference evidence="7" key="2">
    <citation type="submission" date="2025-09" db="UniProtKB">
        <authorList>
            <consortium name="Ensembl"/>
        </authorList>
    </citation>
    <scope>IDENTIFICATION</scope>
</reference>
<dbReference type="PANTHER" id="PTHR12652">
    <property type="entry name" value="PEROXISOMAL BIOGENESIS FACTOR 11"/>
    <property type="match status" value="1"/>
</dbReference>
<evidence type="ECO:0000313" key="8">
    <source>
        <dbReference type="Proteomes" id="UP000694562"/>
    </source>
</evidence>
<evidence type="ECO:0000256" key="3">
    <source>
        <dbReference type="ARBA" id="ARBA00023140"/>
    </source>
</evidence>
<feature type="transmembrane region" description="Helical" evidence="6">
    <location>
        <begin position="352"/>
        <end position="370"/>
    </location>
</feature>
<dbReference type="GO" id="GO:0005778">
    <property type="term" value="C:peroxisomal membrane"/>
    <property type="evidence" value="ECO:0007669"/>
    <property type="project" value="UniProtKB-SubCell"/>
</dbReference>
<keyword evidence="8" id="KW-1185">Reference proteome</keyword>
<feature type="compositionally biased region" description="Gly residues" evidence="5">
    <location>
        <begin position="102"/>
        <end position="112"/>
    </location>
</feature>
<organism evidence="7 8">
    <name type="scientific">Falco tinnunculus</name>
    <name type="common">Common kestrel</name>
    <dbReference type="NCBI Taxonomy" id="100819"/>
    <lineage>
        <taxon>Eukaryota</taxon>
        <taxon>Metazoa</taxon>
        <taxon>Chordata</taxon>
        <taxon>Craniata</taxon>
        <taxon>Vertebrata</taxon>
        <taxon>Euteleostomi</taxon>
        <taxon>Archelosauria</taxon>
        <taxon>Archosauria</taxon>
        <taxon>Dinosauria</taxon>
        <taxon>Saurischia</taxon>
        <taxon>Theropoda</taxon>
        <taxon>Coelurosauria</taxon>
        <taxon>Aves</taxon>
        <taxon>Neognathae</taxon>
        <taxon>Neoaves</taxon>
        <taxon>Telluraves</taxon>
        <taxon>Australaves</taxon>
        <taxon>Falconiformes</taxon>
        <taxon>Falconidae</taxon>
        <taxon>Falco</taxon>
    </lineage>
</organism>
<name>A0A8C4U3Q9_FALTI</name>
<evidence type="ECO:0000256" key="5">
    <source>
        <dbReference type="SAM" id="MobiDB-lite"/>
    </source>
</evidence>
<dbReference type="Proteomes" id="UP000694562">
    <property type="component" value="Unplaced"/>
</dbReference>
<keyword evidence="1" id="KW-0962">Peroxisome biogenesis</keyword>
<keyword evidence="6" id="KW-1133">Transmembrane helix</keyword>